<reference evidence="1" key="1">
    <citation type="journal article" date="2021" name="Proc. Natl. Acad. Sci. U.S.A.">
        <title>Global biogeography of chemosynthetic symbionts reveals both localized and globally distributed symbiont groups. .</title>
        <authorList>
            <person name="Osvatic J.T."/>
            <person name="Wilkins L.G.E."/>
            <person name="Leibrecht L."/>
            <person name="Leray M."/>
            <person name="Zauner S."/>
            <person name="Polzin J."/>
            <person name="Camacho Y."/>
            <person name="Gros O."/>
            <person name="van Gils J.A."/>
            <person name="Eisen J.A."/>
            <person name="Petersen J.M."/>
            <person name="Yuen B."/>
        </authorList>
    </citation>
    <scope>NUCLEOTIDE SEQUENCE</scope>
    <source>
        <strain evidence="1">MAGL173</strain>
    </source>
</reference>
<evidence type="ECO:0000313" key="2">
    <source>
        <dbReference type="Proteomes" id="UP000886687"/>
    </source>
</evidence>
<name>A0A9E4N1E0_9GAMM</name>
<organism evidence="1 2">
    <name type="scientific">Candidatus Thiodiazotropha lotti</name>
    <dbReference type="NCBI Taxonomy" id="2792787"/>
    <lineage>
        <taxon>Bacteria</taxon>
        <taxon>Pseudomonadati</taxon>
        <taxon>Pseudomonadota</taxon>
        <taxon>Gammaproteobacteria</taxon>
        <taxon>Chromatiales</taxon>
        <taxon>Sedimenticolaceae</taxon>
        <taxon>Candidatus Thiodiazotropha</taxon>
    </lineage>
</organism>
<protein>
    <submittedName>
        <fullName evidence="1">Uncharacterized protein</fullName>
    </submittedName>
</protein>
<dbReference type="AlphaFoldDB" id="A0A9E4N1E0"/>
<proteinExistence type="predicted"/>
<gene>
    <name evidence="1" type="ORF">JAZ04_12695</name>
</gene>
<comment type="caution">
    <text evidence="1">The sequence shown here is derived from an EMBL/GenBank/DDBJ whole genome shotgun (WGS) entry which is preliminary data.</text>
</comment>
<sequence length="61" mass="6619">MMTISSSKMILLPVIPVHAGITTLRGEKAQQRASHNDPVITGQYASEKGRYVFAISTTDIS</sequence>
<dbReference type="EMBL" id="JAEPDI010000009">
    <property type="protein sequence ID" value="MCG7939695.1"/>
    <property type="molecule type" value="Genomic_DNA"/>
</dbReference>
<evidence type="ECO:0000313" key="1">
    <source>
        <dbReference type="EMBL" id="MCG7939695.1"/>
    </source>
</evidence>
<accession>A0A9E4N1E0</accession>
<dbReference type="Proteomes" id="UP000886687">
    <property type="component" value="Unassembled WGS sequence"/>
</dbReference>